<gene>
    <name evidence="5" type="ORF">FUT82_06625</name>
    <name evidence="4" type="ORF">TPHV1_110059</name>
</gene>
<keyword evidence="1 4" id="KW-0808">Transferase</keyword>
<evidence type="ECO:0000313" key="7">
    <source>
        <dbReference type="Proteomes" id="UP000323594"/>
    </source>
</evidence>
<dbReference type="EMBL" id="CP042817">
    <property type="protein sequence ID" value="QEJ97702.1"/>
    <property type="molecule type" value="Genomic_DNA"/>
</dbReference>
<dbReference type="CDD" id="cd03809">
    <property type="entry name" value="GT4_MtfB-like"/>
    <property type="match status" value="1"/>
</dbReference>
<dbReference type="EC" id="2.4.-.-" evidence="4"/>
<dbReference type="RefSeq" id="WP_024753368.1">
    <property type="nucleotide sequence ID" value="NZ_CDNC01000003.1"/>
</dbReference>
<dbReference type="Proteomes" id="UP000042527">
    <property type="component" value="Unassembled WGS sequence"/>
</dbReference>
<reference evidence="6" key="1">
    <citation type="submission" date="2015-01" db="EMBL/GenBank/DDBJ databases">
        <authorList>
            <person name="Manzoor Shahid"/>
            <person name="Zubair Saima"/>
        </authorList>
    </citation>
    <scope>NUCLEOTIDE SEQUENCE [LARGE SCALE GENOMIC DNA]</scope>
    <source>
        <strain evidence="6">V1</strain>
    </source>
</reference>
<dbReference type="Gene3D" id="3.40.50.2000">
    <property type="entry name" value="Glycogen Phosphorylase B"/>
    <property type="match status" value="2"/>
</dbReference>
<proteinExistence type="predicted"/>
<accession>A0A0B7GQV9</accession>
<name>A0A0B7GQV9_TREPH</name>
<reference evidence="4" key="2">
    <citation type="submission" date="2015-01" db="EMBL/GenBank/DDBJ databases">
        <authorList>
            <person name="Xiang T."/>
            <person name="Song Y."/>
            <person name="Huang L."/>
            <person name="Wang B."/>
            <person name="Wu P."/>
        </authorList>
    </citation>
    <scope>NUCLEOTIDE SEQUENCE [LARGE SCALE GENOMIC DNA]</scope>
    <source>
        <strain evidence="4">V1</strain>
    </source>
</reference>
<feature type="domain" description="Glycosyltransferase subfamily 4-like N-terminal" evidence="3">
    <location>
        <begin position="15"/>
        <end position="170"/>
    </location>
</feature>
<evidence type="ECO:0000313" key="5">
    <source>
        <dbReference type="EMBL" id="QEJ97702.1"/>
    </source>
</evidence>
<dbReference type="GO" id="GO:0016757">
    <property type="term" value="F:glycosyltransferase activity"/>
    <property type="evidence" value="ECO:0007669"/>
    <property type="project" value="UniProtKB-KW"/>
</dbReference>
<dbReference type="InterPro" id="IPR028098">
    <property type="entry name" value="Glyco_trans_4-like_N"/>
</dbReference>
<dbReference type="GeneID" id="57752809"/>
<dbReference type="AlphaFoldDB" id="A0A0B7GQV9"/>
<sequence length="376" mass="41838">MNIGINTFGCDHSRSGVGSYILSLVKNLPKSPYSIDLFGPELDKYTYTSGIDTATYTGIAIADNERAEKLWHSFSCNKFIQKQKYDLVVYPSGIKMLPTNFTVPSILVIQDIIGIKSNNFLSFFGNINSKRMLNQSAGIISPSNYIKNDLIRLGITPSKIQVIHNGIDTDLFYPRKIDDNESVLMQPFAIRRPYIIYASRIEYPAKRHVELVKAFSLFKQKTQAPHRLVIAGAEGVNSELVHQEVIRSPVSSDILLTGYFPHENLPALYSAADLCVFPSSVEGVGLSVIEAMACGIPTACARAGALPEIAGEHTCYFNQEDPEEIAAIIEKLVKKPDGENDELRNTLIAGSIEWVKQYSWKTTAEQTLAYIEKVYK</sequence>
<reference evidence="5 7" key="3">
    <citation type="submission" date="2019-08" db="EMBL/GenBank/DDBJ databases">
        <authorList>
            <person name="Kuhnert P."/>
        </authorList>
    </citation>
    <scope>NUCLEOTIDE SEQUENCE [LARGE SCALE GENOMIC DNA]</scope>
    <source>
        <strain evidence="5 7">B36.5</strain>
    </source>
</reference>
<dbReference type="EMBL" id="CDNC01000003">
    <property type="protein sequence ID" value="CEM60833.1"/>
    <property type="molecule type" value="Genomic_DNA"/>
</dbReference>
<dbReference type="SUPFAM" id="SSF53756">
    <property type="entry name" value="UDP-Glycosyltransferase/glycogen phosphorylase"/>
    <property type="match status" value="1"/>
</dbReference>
<evidence type="ECO:0000256" key="1">
    <source>
        <dbReference type="ARBA" id="ARBA00022679"/>
    </source>
</evidence>
<dbReference type="PANTHER" id="PTHR46401">
    <property type="entry name" value="GLYCOSYLTRANSFERASE WBBK-RELATED"/>
    <property type="match status" value="1"/>
</dbReference>
<evidence type="ECO:0000259" key="3">
    <source>
        <dbReference type="Pfam" id="PF13439"/>
    </source>
</evidence>
<dbReference type="Pfam" id="PF00534">
    <property type="entry name" value="Glycos_transf_1"/>
    <property type="match status" value="1"/>
</dbReference>
<feature type="domain" description="Glycosyl transferase family 1" evidence="2">
    <location>
        <begin position="192"/>
        <end position="347"/>
    </location>
</feature>
<evidence type="ECO:0000259" key="2">
    <source>
        <dbReference type="Pfam" id="PF00534"/>
    </source>
</evidence>
<keyword evidence="6" id="KW-1185">Reference proteome</keyword>
<dbReference type="Proteomes" id="UP000323594">
    <property type="component" value="Chromosome"/>
</dbReference>
<organism evidence="4 6">
    <name type="scientific">Treponema phagedenis</name>
    <dbReference type="NCBI Taxonomy" id="162"/>
    <lineage>
        <taxon>Bacteria</taxon>
        <taxon>Pseudomonadati</taxon>
        <taxon>Spirochaetota</taxon>
        <taxon>Spirochaetia</taxon>
        <taxon>Spirochaetales</taxon>
        <taxon>Treponemataceae</taxon>
        <taxon>Treponema</taxon>
    </lineage>
</organism>
<dbReference type="Pfam" id="PF13439">
    <property type="entry name" value="Glyco_transf_4"/>
    <property type="match status" value="1"/>
</dbReference>
<dbReference type="PANTHER" id="PTHR46401:SF2">
    <property type="entry name" value="GLYCOSYLTRANSFERASE WBBK-RELATED"/>
    <property type="match status" value="1"/>
</dbReference>
<dbReference type="InterPro" id="IPR001296">
    <property type="entry name" value="Glyco_trans_1"/>
</dbReference>
<keyword evidence="4" id="KW-0328">Glycosyltransferase</keyword>
<evidence type="ECO:0000313" key="6">
    <source>
        <dbReference type="Proteomes" id="UP000042527"/>
    </source>
</evidence>
<protein>
    <submittedName>
        <fullName evidence="5">Glycosyltransferase family 4 protein</fullName>
    </submittedName>
    <submittedName>
        <fullName evidence="4">Glycosyltransferase, group 1 family protein</fullName>
        <ecNumber evidence="4">2.4.-.-</ecNumber>
    </submittedName>
</protein>
<evidence type="ECO:0000313" key="4">
    <source>
        <dbReference type="EMBL" id="CEM60833.1"/>
    </source>
</evidence>
<dbReference type="OrthoDB" id="9797829at2"/>